<keyword evidence="2" id="KW-1185">Reference proteome</keyword>
<evidence type="ECO:0000313" key="2">
    <source>
        <dbReference type="Proteomes" id="UP001153331"/>
    </source>
</evidence>
<reference evidence="1" key="1">
    <citation type="submission" date="2022-11" db="EMBL/GenBank/DDBJ databases">
        <title>Genome Sequence of Boeremia exigua.</title>
        <authorList>
            <person name="Buettner E."/>
        </authorList>
    </citation>
    <scope>NUCLEOTIDE SEQUENCE</scope>
    <source>
        <strain evidence="1">CU02</strain>
    </source>
</reference>
<evidence type="ECO:0000313" key="1">
    <source>
        <dbReference type="EMBL" id="KAJ8111189.1"/>
    </source>
</evidence>
<sequence length="192" mass="22139">MDPWIPTGLPTGRRDVTSWTPQKAPRFTVDLPCTLQSDFKPGYSHLKTPARRAKLHQTNTTKWTFYTMPYIINVPEMPRPYITNNPVVYMDCLSWGWRCESRPFSDSYCKAARKREEARFEADKRAEQLEKYYSEELARRVRAKKSMSISSIGIMKSLKPFQGFGKHAKHDSIIGVEVVELGSDAEDVELSE</sequence>
<organism evidence="1 2">
    <name type="scientific">Boeremia exigua</name>
    <dbReference type="NCBI Taxonomy" id="749465"/>
    <lineage>
        <taxon>Eukaryota</taxon>
        <taxon>Fungi</taxon>
        <taxon>Dikarya</taxon>
        <taxon>Ascomycota</taxon>
        <taxon>Pezizomycotina</taxon>
        <taxon>Dothideomycetes</taxon>
        <taxon>Pleosporomycetidae</taxon>
        <taxon>Pleosporales</taxon>
        <taxon>Pleosporineae</taxon>
        <taxon>Didymellaceae</taxon>
        <taxon>Boeremia</taxon>
    </lineage>
</organism>
<dbReference type="Proteomes" id="UP001153331">
    <property type="component" value="Unassembled WGS sequence"/>
</dbReference>
<proteinExistence type="predicted"/>
<comment type="caution">
    <text evidence="1">The sequence shown here is derived from an EMBL/GenBank/DDBJ whole genome shotgun (WGS) entry which is preliminary data.</text>
</comment>
<accession>A0ACC2I7R1</accession>
<protein>
    <submittedName>
        <fullName evidence="1">Uncharacterized protein</fullName>
    </submittedName>
</protein>
<name>A0ACC2I7R1_9PLEO</name>
<dbReference type="EMBL" id="JAPHNI010000428">
    <property type="protein sequence ID" value="KAJ8111189.1"/>
    <property type="molecule type" value="Genomic_DNA"/>
</dbReference>
<gene>
    <name evidence="1" type="ORF">OPT61_g6153</name>
</gene>